<keyword evidence="2" id="KW-1185">Reference proteome</keyword>
<evidence type="ECO:0000313" key="2">
    <source>
        <dbReference type="Proteomes" id="UP000422736"/>
    </source>
</evidence>
<dbReference type="EMBL" id="CP015055">
    <property type="protein sequence ID" value="QGN14488.1"/>
    <property type="molecule type" value="Genomic_DNA"/>
</dbReference>
<dbReference type="SUPFAM" id="SSF57756">
    <property type="entry name" value="Retrovirus zinc finger-like domains"/>
    <property type="match status" value="1"/>
</dbReference>
<dbReference type="Pfam" id="PF16588">
    <property type="entry name" value="zf-C2H2_10"/>
    <property type="match status" value="1"/>
</dbReference>
<proteinExistence type="predicted"/>
<dbReference type="Gene3D" id="4.10.60.10">
    <property type="entry name" value="Zinc finger, CCHC-type"/>
    <property type="match status" value="1"/>
</dbReference>
<dbReference type="Proteomes" id="UP000422736">
    <property type="component" value="Chromosome 2"/>
</dbReference>
<name>A0ABX6ETQ0_KLUMA</name>
<organism evidence="1 2">
    <name type="scientific">Kluyveromyces marxianus</name>
    <name type="common">Yeast</name>
    <name type="synonym">Candida kefyr</name>
    <dbReference type="NCBI Taxonomy" id="4911"/>
    <lineage>
        <taxon>Eukaryota</taxon>
        <taxon>Fungi</taxon>
        <taxon>Dikarya</taxon>
        <taxon>Ascomycota</taxon>
        <taxon>Saccharomycotina</taxon>
        <taxon>Saccharomycetes</taxon>
        <taxon>Saccharomycetales</taxon>
        <taxon>Saccharomycetaceae</taxon>
        <taxon>Kluyveromyces</taxon>
    </lineage>
</organism>
<protein>
    <submittedName>
        <fullName evidence="1">YEL137C</fullName>
    </submittedName>
</protein>
<evidence type="ECO:0000313" key="1">
    <source>
        <dbReference type="EMBL" id="QGN14488.1"/>
    </source>
</evidence>
<accession>A0ABX6ETQ0</accession>
<sequence length="127" mass="14239">MSEDVIKNSEALDQLAKLILSNSKKNPSSLASIKEDYENKLKNLNELISMITSVELDKAKFSELVSKKIEIINKDGHDYALIPVLKPQERAKTGKKKSKPNNIQCSYCKETGHLRSKCNKKLLGLPP</sequence>
<reference evidence="1 2" key="2">
    <citation type="submission" date="2019-11" db="EMBL/GenBank/DDBJ databases">
        <authorList>
            <person name="Lu H."/>
        </authorList>
    </citation>
    <scope>NUCLEOTIDE SEQUENCE [LARGE SCALE GENOMIC DNA]</scope>
    <source>
        <strain evidence="1 2">FIM1</strain>
    </source>
</reference>
<dbReference type="InterPro" id="IPR036875">
    <property type="entry name" value="Znf_CCHC_sf"/>
</dbReference>
<reference evidence="1 2" key="1">
    <citation type="submission" date="2016-03" db="EMBL/GenBank/DDBJ databases">
        <title>How can Kluyveromyces marxianus grow so fast - potential evolutionary course in Saccharomyces Complex revealed by comparative genomics.</title>
        <authorList>
            <person name="Mo W."/>
            <person name="Lu W."/>
            <person name="Yang X."/>
            <person name="Qi J."/>
            <person name="Lv H."/>
        </authorList>
    </citation>
    <scope>NUCLEOTIDE SEQUENCE [LARGE SCALE GENOMIC DNA]</scope>
    <source>
        <strain evidence="1 2">FIM1</strain>
    </source>
</reference>
<gene>
    <name evidence="1" type="ORF">FIM1_1149</name>
</gene>